<keyword evidence="3" id="KW-0597">Phosphoprotein</keyword>
<dbReference type="InterPro" id="IPR003661">
    <property type="entry name" value="HisK_dim/P_dom"/>
</dbReference>
<evidence type="ECO:0000256" key="9">
    <source>
        <dbReference type="ARBA" id="ARBA00058004"/>
    </source>
</evidence>
<sequence length="782" mass="85465">MLYLLAAALLLCAGMAAVLYLEARFEREISAYRRQMNAAAYNAQVFLARRSSLLTSLIDSISEGSGKTVQLPTSEAHHIEAISLAIDPQAGKSWTLYVTERDRDAIARSGAHLVYWTATRSTQAGPTSARRGIRETLSPEVTNMLVARHAQSADAGSIIWASDRIHHRLYMFGRVDPGEKTAGWLGLALDNVEPGLLLSKPGLSYMLLDRHDNVVLESAEDAELRRDLASMTREDAFLRYGMGPIPKYLTLSKAVGDDGWRVVYFIRASALLRACMPAVRLALGGFLLLIIGMGIGIVYINRHQLLPARRQFDSLIESEAFSRAMIEAAPVALCVLRRRDGNVPLANGLARSWLDPDVSWREAALSRDRHPGSGRELVLHDGRSVHVSFAAARYQGEDVVICAFSDITARKELEAATQLAMQRAEAANEAKTIFLTTMSHEIRTPLYGILGTLELLALSGPSGQQREYIKAIERSSDSLLQVVDNTLDISRIEAGSLMLEPAAFSPLDLTEDVLCAYAARAERKGLLIYACIDADIPGSLHGDAVRVRQILNNLLSNAIKFTQMGRVVLRARMVATRPDGVELMWQVADTGVGISAQSQERIFESYYQASGNRQATASSGLGLSICHRLARLMGGAIQVVSEPGLGSLFSATLPFSPSFLPSFSPSIDAPDIVMPQLRPGVVYVRSDVREIATHLCAWLRRWGAVAQPYSETQGGLHRDEILIDVLPSARGDVPWAGIRIVAIPFGPDHPQKTGDGWRVNGYRVRAIGLAVRLAQDDAGESR</sequence>
<dbReference type="EMBL" id="CP010536">
    <property type="protein sequence ID" value="AJG19846.1"/>
    <property type="molecule type" value="Genomic_DNA"/>
</dbReference>
<dbReference type="CDD" id="cd00082">
    <property type="entry name" value="HisKA"/>
    <property type="match status" value="1"/>
</dbReference>
<gene>
    <name evidence="13" type="ORF">RR42_m2454</name>
</gene>
<protein>
    <recommendedName>
        <fullName evidence="10">Virulence sensor protein BvgS</fullName>
        <ecNumber evidence="2">2.7.13.3</ecNumber>
    </recommendedName>
</protein>
<dbReference type="Pfam" id="PF00512">
    <property type="entry name" value="HisKA"/>
    <property type="match status" value="1"/>
</dbReference>
<keyword evidence="5" id="KW-0732">Signal</keyword>
<keyword evidence="6 13" id="KW-0418">Kinase</keyword>
<feature type="domain" description="Histidine kinase" evidence="12">
    <location>
        <begin position="437"/>
        <end position="657"/>
    </location>
</feature>
<dbReference type="SUPFAM" id="SSF47384">
    <property type="entry name" value="Homodimeric domain of signal transducing histidine kinase"/>
    <property type="match status" value="1"/>
</dbReference>
<dbReference type="InterPro" id="IPR003594">
    <property type="entry name" value="HATPase_dom"/>
</dbReference>
<dbReference type="InterPro" id="IPR004358">
    <property type="entry name" value="Sig_transdc_His_kin-like_C"/>
</dbReference>
<dbReference type="Proteomes" id="UP000031843">
    <property type="component" value="Chromosome main"/>
</dbReference>
<dbReference type="InterPro" id="IPR005467">
    <property type="entry name" value="His_kinase_dom"/>
</dbReference>
<organism evidence="13 14">
    <name type="scientific">Cupriavidus basilensis</name>
    <dbReference type="NCBI Taxonomy" id="68895"/>
    <lineage>
        <taxon>Bacteria</taxon>
        <taxon>Pseudomonadati</taxon>
        <taxon>Pseudomonadota</taxon>
        <taxon>Betaproteobacteria</taxon>
        <taxon>Burkholderiales</taxon>
        <taxon>Burkholderiaceae</taxon>
        <taxon>Cupriavidus</taxon>
    </lineage>
</organism>
<evidence type="ECO:0000313" key="13">
    <source>
        <dbReference type="EMBL" id="AJG19846.1"/>
    </source>
</evidence>
<dbReference type="PRINTS" id="PR00344">
    <property type="entry name" value="BCTRLSENSOR"/>
</dbReference>
<name>A0A0C4YGM5_9BURK</name>
<keyword evidence="8" id="KW-0843">Virulence</keyword>
<comment type="function">
    <text evidence="9">Member of the two-component regulatory system BvgS/BvgA. Phosphorylates BvgA via a four-step phosphorelay in response to environmental signals.</text>
</comment>
<dbReference type="FunFam" id="3.30.565.10:FF:000010">
    <property type="entry name" value="Sensor histidine kinase RcsC"/>
    <property type="match status" value="1"/>
</dbReference>
<evidence type="ECO:0000256" key="6">
    <source>
        <dbReference type="ARBA" id="ARBA00022777"/>
    </source>
</evidence>
<comment type="catalytic activity">
    <reaction evidence="1">
        <text>ATP + protein L-histidine = ADP + protein N-phospho-L-histidine.</text>
        <dbReference type="EC" id="2.7.13.3"/>
    </reaction>
</comment>
<dbReference type="PROSITE" id="PS50109">
    <property type="entry name" value="HIS_KIN"/>
    <property type="match status" value="1"/>
</dbReference>
<evidence type="ECO:0000256" key="8">
    <source>
        <dbReference type="ARBA" id="ARBA00023026"/>
    </source>
</evidence>
<keyword evidence="4" id="KW-0808">Transferase</keyword>
<keyword evidence="14" id="KW-1185">Reference proteome</keyword>
<dbReference type="SMART" id="SM00388">
    <property type="entry name" value="HisKA"/>
    <property type="match status" value="1"/>
</dbReference>
<evidence type="ECO:0000256" key="4">
    <source>
        <dbReference type="ARBA" id="ARBA00022679"/>
    </source>
</evidence>
<dbReference type="InterPro" id="IPR036890">
    <property type="entry name" value="HATPase_C_sf"/>
</dbReference>
<dbReference type="PANTHER" id="PTHR43047:SF78">
    <property type="entry name" value="SENSORY_REGULATORY PROTEIN RPFC"/>
    <property type="match status" value="1"/>
</dbReference>
<keyword evidence="11" id="KW-0472">Membrane</keyword>
<dbReference type="Gene3D" id="1.10.287.130">
    <property type="match status" value="1"/>
</dbReference>
<evidence type="ECO:0000256" key="5">
    <source>
        <dbReference type="ARBA" id="ARBA00022729"/>
    </source>
</evidence>
<evidence type="ECO:0000256" key="1">
    <source>
        <dbReference type="ARBA" id="ARBA00000085"/>
    </source>
</evidence>
<evidence type="ECO:0000256" key="11">
    <source>
        <dbReference type="SAM" id="Phobius"/>
    </source>
</evidence>
<dbReference type="AlphaFoldDB" id="A0A0C4YGM5"/>
<reference evidence="13 14" key="1">
    <citation type="journal article" date="2015" name="Genome Announc.">
        <title>Complete Genome Sequence of Cupriavidus basilensis 4G11, Isolated from the Oak Ridge Field Research Center Site.</title>
        <authorList>
            <person name="Ray J."/>
            <person name="Waters R.J."/>
            <person name="Skerker J.M."/>
            <person name="Kuehl J.V."/>
            <person name="Price M.N."/>
            <person name="Huang J."/>
            <person name="Chakraborty R."/>
            <person name="Arkin A.P."/>
            <person name="Deutschbauer A."/>
        </authorList>
    </citation>
    <scope>NUCLEOTIDE SEQUENCE [LARGE SCALE GENOMIC DNA]</scope>
    <source>
        <strain evidence="13">4G11</strain>
    </source>
</reference>
<dbReference type="RefSeq" id="WP_052494610.1">
    <property type="nucleotide sequence ID" value="NZ_CP010536.1"/>
</dbReference>
<keyword evidence="7" id="KW-0902">Two-component regulatory system</keyword>
<dbReference type="KEGG" id="cbw:RR42_m2454"/>
<evidence type="ECO:0000256" key="7">
    <source>
        <dbReference type="ARBA" id="ARBA00023012"/>
    </source>
</evidence>
<evidence type="ECO:0000256" key="10">
    <source>
        <dbReference type="ARBA" id="ARBA00070152"/>
    </source>
</evidence>
<dbReference type="STRING" id="68895.RR42_m2454"/>
<dbReference type="SMART" id="SM00387">
    <property type="entry name" value="HATPase_c"/>
    <property type="match status" value="1"/>
</dbReference>
<keyword evidence="11" id="KW-0812">Transmembrane</keyword>
<evidence type="ECO:0000313" key="14">
    <source>
        <dbReference type="Proteomes" id="UP000031843"/>
    </source>
</evidence>
<dbReference type="Pfam" id="PF02518">
    <property type="entry name" value="HATPase_c"/>
    <property type="match status" value="1"/>
</dbReference>
<accession>A0A0C4YGM5</accession>
<dbReference type="PANTHER" id="PTHR43047">
    <property type="entry name" value="TWO-COMPONENT HISTIDINE PROTEIN KINASE"/>
    <property type="match status" value="1"/>
</dbReference>
<dbReference type="EC" id="2.7.13.3" evidence="2"/>
<keyword evidence="11" id="KW-1133">Transmembrane helix</keyword>
<evidence type="ECO:0000259" key="12">
    <source>
        <dbReference type="PROSITE" id="PS50109"/>
    </source>
</evidence>
<feature type="transmembrane region" description="Helical" evidence="11">
    <location>
        <begin position="281"/>
        <end position="300"/>
    </location>
</feature>
<proteinExistence type="predicted"/>
<dbReference type="OrthoDB" id="9796305at2"/>
<dbReference type="SUPFAM" id="SSF55874">
    <property type="entry name" value="ATPase domain of HSP90 chaperone/DNA topoisomerase II/histidine kinase"/>
    <property type="match status" value="1"/>
</dbReference>
<dbReference type="Gene3D" id="3.30.565.10">
    <property type="entry name" value="Histidine kinase-like ATPase, C-terminal domain"/>
    <property type="match status" value="1"/>
</dbReference>
<dbReference type="CDD" id="cd16922">
    <property type="entry name" value="HATPase_EvgS-ArcB-TorS-like"/>
    <property type="match status" value="1"/>
</dbReference>
<dbReference type="InterPro" id="IPR036097">
    <property type="entry name" value="HisK_dim/P_sf"/>
</dbReference>
<dbReference type="GO" id="GO:0000155">
    <property type="term" value="F:phosphorelay sensor kinase activity"/>
    <property type="evidence" value="ECO:0007669"/>
    <property type="project" value="InterPro"/>
</dbReference>
<evidence type="ECO:0000256" key="2">
    <source>
        <dbReference type="ARBA" id="ARBA00012438"/>
    </source>
</evidence>
<evidence type="ECO:0000256" key="3">
    <source>
        <dbReference type="ARBA" id="ARBA00022553"/>
    </source>
</evidence>